<evidence type="ECO:0000256" key="5">
    <source>
        <dbReference type="PROSITE-ProRule" id="PRU01240"/>
    </source>
</evidence>
<evidence type="ECO:0000256" key="4">
    <source>
        <dbReference type="ARBA" id="ARBA00022825"/>
    </source>
</evidence>
<dbReference type="PANTHER" id="PTHR43806:SF11">
    <property type="entry name" value="CEREVISIN-RELATED"/>
    <property type="match status" value="1"/>
</dbReference>
<evidence type="ECO:0000313" key="8">
    <source>
        <dbReference type="Proteomes" id="UP000015560"/>
    </source>
</evidence>
<dbReference type="Pfam" id="PF00082">
    <property type="entry name" value="Peptidase_S8"/>
    <property type="match status" value="1"/>
</dbReference>
<dbReference type="GeneID" id="45547877"/>
<evidence type="ECO:0000256" key="2">
    <source>
        <dbReference type="ARBA" id="ARBA00022670"/>
    </source>
</evidence>
<sequence>MTGQSNNTNDNDFLKQTNATLLQGFDLPTRWLRSEKISRMALIDTGVSAQNPYFSQKALEMIGDRTDWAWHGTAVAGMIAMSVTRPIVLHSYNAVQNGRVQSETVLQLIEAALQDGAQLINVAMNALLDLRTPRGLKLWQQWEHVVSLTQQAGAQLIVSVGNNGLDLDQIASLKLCPAMLPGVLTVGTAETLYANHGKAVDITAPGGTDQLPLITTRSLDYAEYAPSSIRGLPPIFMRSYGTSLAAGLVTGLLLS</sequence>
<dbReference type="AlphaFoldDB" id="A0AAD1AMX0"/>
<protein>
    <recommendedName>
        <fullName evidence="6">Peptidase S8/S53 domain-containing protein</fullName>
    </recommendedName>
</protein>
<dbReference type="InterPro" id="IPR000209">
    <property type="entry name" value="Peptidase_S8/S53_dom"/>
</dbReference>
<dbReference type="PROSITE" id="PS51892">
    <property type="entry name" value="SUBTILASE"/>
    <property type="match status" value="1"/>
</dbReference>
<dbReference type="SUPFAM" id="SSF52743">
    <property type="entry name" value="Subtilisin-like"/>
    <property type="match status" value="1"/>
</dbReference>
<accession>A0AAD1AMX0</accession>
<evidence type="ECO:0000259" key="6">
    <source>
        <dbReference type="Pfam" id="PF00082"/>
    </source>
</evidence>
<feature type="active site" description="Charge relay system" evidence="5">
    <location>
        <position position="44"/>
    </location>
</feature>
<evidence type="ECO:0000256" key="1">
    <source>
        <dbReference type="ARBA" id="ARBA00011073"/>
    </source>
</evidence>
<name>A0AAD1AMX0_LACCA</name>
<dbReference type="PANTHER" id="PTHR43806">
    <property type="entry name" value="PEPTIDASE S8"/>
    <property type="match status" value="1"/>
</dbReference>
<dbReference type="GO" id="GO:0004252">
    <property type="term" value="F:serine-type endopeptidase activity"/>
    <property type="evidence" value="ECO:0007669"/>
    <property type="project" value="UniProtKB-UniRule"/>
</dbReference>
<dbReference type="GO" id="GO:0006508">
    <property type="term" value="P:proteolysis"/>
    <property type="evidence" value="ECO:0007669"/>
    <property type="project" value="UniProtKB-KW"/>
</dbReference>
<keyword evidence="2 5" id="KW-0645">Protease</keyword>
<dbReference type="RefSeq" id="WP_025012351.1">
    <property type="nucleotide sequence ID" value="NZ_AP012544.1"/>
</dbReference>
<evidence type="ECO:0000256" key="3">
    <source>
        <dbReference type="ARBA" id="ARBA00022801"/>
    </source>
</evidence>
<evidence type="ECO:0000313" key="7">
    <source>
        <dbReference type="EMBL" id="BAN73780.1"/>
    </source>
</evidence>
<gene>
    <name evidence="7" type="ORF">LBCZ_0612</name>
</gene>
<keyword evidence="4 5" id="KW-0720">Serine protease</keyword>
<dbReference type="InterPro" id="IPR015500">
    <property type="entry name" value="Peptidase_S8_subtilisin-rel"/>
</dbReference>
<dbReference type="PRINTS" id="PR00723">
    <property type="entry name" value="SUBTILISIN"/>
</dbReference>
<dbReference type="Proteomes" id="UP000015560">
    <property type="component" value="Chromosome"/>
</dbReference>
<dbReference type="CDD" id="cd00306">
    <property type="entry name" value="Peptidases_S8_S53"/>
    <property type="match status" value="1"/>
</dbReference>
<dbReference type="InterPro" id="IPR050131">
    <property type="entry name" value="Peptidase_S8_subtilisin-like"/>
</dbReference>
<feature type="domain" description="Peptidase S8/S53" evidence="6">
    <location>
        <begin position="41"/>
        <end position="252"/>
    </location>
</feature>
<reference evidence="7 8" key="1">
    <citation type="journal article" date="2013" name="PLoS ONE">
        <title>Genomic Adaptation of the Lactobacillus casei Group.</title>
        <authorList>
            <person name="Toh H."/>
            <person name="Oshima K."/>
            <person name="Nakano A."/>
            <person name="Takahata M."/>
            <person name="Murakami M."/>
            <person name="Takaki T."/>
            <person name="Nishiyama H."/>
            <person name="Igimi S."/>
            <person name="Hattori M."/>
            <person name="Morita H."/>
        </authorList>
    </citation>
    <scope>NUCLEOTIDE SEQUENCE [LARGE SCALE GENOMIC DNA]</scope>
    <source>
        <strain evidence="7 8">ATCC 393</strain>
    </source>
</reference>
<comment type="similarity">
    <text evidence="1 5">Belongs to the peptidase S8 family.</text>
</comment>
<organism evidence="7 8">
    <name type="scientific">Lacticaseibacillus casei DSM 20011 = JCM 1134 = ATCC 393</name>
    <dbReference type="NCBI Taxonomy" id="1423732"/>
    <lineage>
        <taxon>Bacteria</taxon>
        <taxon>Bacillati</taxon>
        <taxon>Bacillota</taxon>
        <taxon>Bacilli</taxon>
        <taxon>Lactobacillales</taxon>
        <taxon>Lactobacillaceae</taxon>
        <taxon>Lacticaseibacillus</taxon>
    </lineage>
</organism>
<dbReference type="Gene3D" id="3.40.50.200">
    <property type="entry name" value="Peptidase S8/S53 domain"/>
    <property type="match status" value="1"/>
</dbReference>
<keyword evidence="3 5" id="KW-0378">Hydrolase</keyword>
<feature type="active site" description="Charge relay system" evidence="5">
    <location>
        <position position="243"/>
    </location>
</feature>
<proteinExistence type="inferred from homology"/>
<dbReference type="EMBL" id="AP012544">
    <property type="protein sequence ID" value="BAN73780.1"/>
    <property type="molecule type" value="Genomic_DNA"/>
</dbReference>
<feature type="active site" description="Charge relay system" evidence="5">
    <location>
        <position position="71"/>
    </location>
</feature>
<dbReference type="InterPro" id="IPR036852">
    <property type="entry name" value="Peptidase_S8/S53_dom_sf"/>
</dbReference>